<dbReference type="RefSeq" id="WP_121485825.1">
    <property type="nucleotide sequence ID" value="NZ_QQXL01000007.1"/>
</dbReference>
<evidence type="ECO:0000313" key="4">
    <source>
        <dbReference type="Proteomes" id="UP000273119"/>
    </source>
</evidence>
<keyword evidence="4" id="KW-1185">Reference proteome</keyword>
<reference evidence="3 4" key="1">
    <citation type="submission" date="2018-07" db="EMBL/GenBank/DDBJ databases">
        <title>Arthrobacter sp. nov., isolated from raw cow's milk with high bacterial count.</title>
        <authorList>
            <person name="Hahne J."/>
            <person name="Isele D."/>
            <person name="Lipski A."/>
        </authorList>
    </citation>
    <scope>NUCLEOTIDE SEQUENCE [LARGE SCALE GENOMIC DNA]</scope>
    <source>
        <strain evidence="3 4">JZ R-183</strain>
    </source>
</reference>
<keyword evidence="2" id="KW-1133">Transmembrane helix</keyword>
<proteinExistence type="predicted"/>
<comment type="caution">
    <text evidence="3">The sequence shown here is derived from an EMBL/GenBank/DDBJ whole genome shotgun (WGS) entry which is preliminary data.</text>
</comment>
<evidence type="ECO:0000313" key="3">
    <source>
        <dbReference type="EMBL" id="RKW69780.1"/>
    </source>
</evidence>
<feature type="region of interest" description="Disordered" evidence="1">
    <location>
        <begin position="54"/>
        <end position="81"/>
    </location>
</feature>
<evidence type="ECO:0000256" key="2">
    <source>
        <dbReference type="SAM" id="Phobius"/>
    </source>
</evidence>
<evidence type="ECO:0000256" key="1">
    <source>
        <dbReference type="SAM" id="MobiDB-lite"/>
    </source>
</evidence>
<dbReference type="AlphaFoldDB" id="A0A496PH36"/>
<feature type="compositionally biased region" description="Basic and acidic residues" evidence="1">
    <location>
        <begin position="54"/>
        <end position="65"/>
    </location>
</feature>
<dbReference type="EMBL" id="QQXL01000007">
    <property type="protein sequence ID" value="RKW69780.1"/>
    <property type="molecule type" value="Genomic_DNA"/>
</dbReference>
<accession>A0A496PH36</accession>
<feature type="transmembrane region" description="Helical" evidence="2">
    <location>
        <begin position="23"/>
        <end position="43"/>
    </location>
</feature>
<keyword evidence="2" id="KW-0472">Membrane</keyword>
<gene>
    <name evidence="3" type="ORF">DWQ67_11855</name>
</gene>
<protein>
    <submittedName>
        <fullName evidence="3">Uncharacterized protein</fullName>
    </submittedName>
</protein>
<organism evidence="3 4">
    <name type="scientific">Galactobacter caseinivorans</name>
    <dbReference type="NCBI Taxonomy" id="2676123"/>
    <lineage>
        <taxon>Bacteria</taxon>
        <taxon>Bacillati</taxon>
        <taxon>Actinomycetota</taxon>
        <taxon>Actinomycetes</taxon>
        <taxon>Micrococcales</taxon>
        <taxon>Micrococcaceae</taxon>
        <taxon>Galactobacter</taxon>
    </lineage>
</organism>
<keyword evidence="2" id="KW-0812">Transmembrane</keyword>
<name>A0A496PH36_9MICC</name>
<dbReference type="Proteomes" id="UP000273119">
    <property type="component" value="Unassembled WGS sequence"/>
</dbReference>
<sequence length="81" mass="8247">MNILATAVTVANETAEHGGGNGLMWGFIVGGSMMLGFLLLLLITASFSNVGTKHEAGPDVIDPSKEIGPFGPAGIESHSGH</sequence>